<evidence type="ECO:0000256" key="6">
    <source>
        <dbReference type="ARBA" id="ARBA00022842"/>
    </source>
</evidence>
<accession>A0A7W6DSQ7</accession>
<dbReference type="GO" id="GO:0003677">
    <property type="term" value="F:DNA binding"/>
    <property type="evidence" value="ECO:0007669"/>
    <property type="project" value="UniProtKB-UniRule"/>
</dbReference>
<name>A0A7W6DSQ7_9RHOB</name>
<dbReference type="EMBL" id="JACIEJ010000002">
    <property type="protein sequence ID" value="MBB3984509.1"/>
    <property type="molecule type" value="Genomic_DNA"/>
</dbReference>
<organism evidence="14 15">
    <name type="scientific">Sagittula marina</name>
    <dbReference type="NCBI Taxonomy" id="943940"/>
    <lineage>
        <taxon>Bacteria</taxon>
        <taxon>Pseudomonadati</taxon>
        <taxon>Pseudomonadota</taxon>
        <taxon>Alphaproteobacteria</taxon>
        <taxon>Rhodobacterales</taxon>
        <taxon>Roseobacteraceae</taxon>
        <taxon>Sagittula</taxon>
    </lineage>
</organism>
<dbReference type="NCBIfam" id="TIGR01865">
    <property type="entry name" value="cas_Csn1"/>
    <property type="match status" value="1"/>
</dbReference>
<evidence type="ECO:0000256" key="11">
    <source>
        <dbReference type="ARBA" id="ARBA00046380"/>
    </source>
</evidence>
<dbReference type="GO" id="GO:0016787">
    <property type="term" value="F:hydrolase activity"/>
    <property type="evidence" value="ECO:0007669"/>
    <property type="project" value="UniProtKB-KW"/>
</dbReference>
<keyword evidence="10" id="KW-0464">Manganese</keyword>
<keyword evidence="7" id="KW-0694">RNA-binding</keyword>
<dbReference type="Pfam" id="PF18541">
    <property type="entry name" value="RuvC_III"/>
    <property type="match status" value="1"/>
</dbReference>
<dbReference type="InterPro" id="IPR041383">
    <property type="entry name" value="RuvC_III"/>
</dbReference>
<evidence type="ECO:0000256" key="12">
    <source>
        <dbReference type="PROSITE-ProRule" id="PRU01085"/>
    </source>
</evidence>
<keyword evidence="3" id="KW-0479">Metal-binding</keyword>
<dbReference type="PROSITE" id="PS51749">
    <property type="entry name" value="HNH_CAS9"/>
    <property type="match status" value="1"/>
</dbReference>
<keyword evidence="2 12" id="KW-0540">Nuclease</keyword>
<sequence>MLLRLSEELGPAIGPRCCPYTGAPITSAMVLNGDCDIDHILPYSRTLDDSFSNKTLSLKEANREKRNRAPHEAWGGEPTRWAAIESNLKNLSDGKKWRFGPDAMERCEGESDFLDRALVDTQYLSRKSRAYLDTLFTEGGHVWAVPGRMTEMLRRHWGVNSLLSDKEHDAVKPKSRTDHRHHGIDAAATDRSLINRIAKAAGQGEQAAQSAELIARATRPSRGSISAPTLPLSLTRSWSATVPITAVSTSMRVKKGRIARRGSCIMTWPTVLLTILPWAVARHCCP</sequence>
<dbReference type="InterPro" id="IPR028629">
    <property type="entry name" value="Cas9"/>
</dbReference>
<keyword evidence="4 12" id="KW-0255">Endonuclease</keyword>
<dbReference type="GO" id="GO:0003723">
    <property type="term" value="F:RNA binding"/>
    <property type="evidence" value="ECO:0007669"/>
    <property type="project" value="UniProtKB-UniRule"/>
</dbReference>
<comment type="caution">
    <text evidence="14">The sequence shown here is derived from an EMBL/GenBank/DDBJ whole genome shotgun (WGS) entry which is preliminary data.</text>
</comment>
<dbReference type="Pfam" id="PF13395">
    <property type="entry name" value="HNH_4"/>
    <property type="match status" value="1"/>
</dbReference>
<comment type="cofactor">
    <cofactor evidence="1">
        <name>Mg(2+)</name>
        <dbReference type="ChEBI" id="CHEBI:18420"/>
    </cofactor>
</comment>
<keyword evidence="9 12" id="KW-0238">DNA-binding</keyword>
<dbReference type="InterPro" id="IPR033114">
    <property type="entry name" value="HNH_CAS9"/>
</dbReference>
<dbReference type="InterPro" id="IPR036397">
    <property type="entry name" value="RNaseH_sf"/>
</dbReference>
<dbReference type="Gene3D" id="3.30.420.10">
    <property type="entry name" value="Ribonuclease H-like superfamily/Ribonuclease H"/>
    <property type="match status" value="1"/>
</dbReference>
<keyword evidence="6" id="KW-0460">Magnesium</keyword>
<evidence type="ECO:0000256" key="10">
    <source>
        <dbReference type="ARBA" id="ARBA00023211"/>
    </source>
</evidence>
<evidence type="ECO:0000259" key="13">
    <source>
        <dbReference type="PROSITE" id="PS51749"/>
    </source>
</evidence>
<keyword evidence="8" id="KW-0051">Antiviral defense</keyword>
<keyword evidence="15" id="KW-1185">Reference proteome</keyword>
<evidence type="ECO:0000256" key="4">
    <source>
        <dbReference type="ARBA" id="ARBA00022759"/>
    </source>
</evidence>
<evidence type="ECO:0000256" key="3">
    <source>
        <dbReference type="ARBA" id="ARBA00022723"/>
    </source>
</evidence>
<evidence type="ECO:0000313" key="14">
    <source>
        <dbReference type="EMBL" id="MBB3984509.1"/>
    </source>
</evidence>
<gene>
    <name evidence="14" type="ORF">GGQ68_000825</name>
</gene>
<dbReference type="GO" id="GO:0004519">
    <property type="term" value="F:endonuclease activity"/>
    <property type="evidence" value="ECO:0007669"/>
    <property type="project" value="UniProtKB-UniRule"/>
</dbReference>
<evidence type="ECO:0000256" key="9">
    <source>
        <dbReference type="ARBA" id="ARBA00023125"/>
    </source>
</evidence>
<evidence type="ECO:0000256" key="2">
    <source>
        <dbReference type="ARBA" id="ARBA00022722"/>
    </source>
</evidence>
<feature type="domain" description="HNH Cas9-type" evidence="13">
    <location>
        <begin position="1"/>
        <end position="118"/>
    </location>
</feature>
<dbReference type="GO" id="GO:0046872">
    <property type="term" value="F:metal ion binding"/>
    <property type="evidence" value="ECO:0007669"/>
    <property type="project" value="UniProtKB-KW"/>
</dbReference>
<keyword evidence="5 12" id="KW-0378">Hydrolase</keyword>
<dbReference type="RefSeq" id="WP_183963175.1">
    <property type="nucleotide sequence ID" value="NZ_BAABBZ010000014.1"/>
</dbReference>
<dbReference type="AlphaFoldDB" id="A0A7W6DSQ7"/>
<protein>
    <recommendedName>
        <fullName evidence="13">HNH Cas9-type domain-containing protein</fullName>
    </recommendedName>
</protein>
<dbReference type="GO" id="GO:0051607">
    <property type="term" value="P:defense response to virus"/>
    <property type="evidence" value="ECO:0007669"/>
    <property type="project" value="UniProtKB-KW"/>
</dbReference>
<evidence type="ECO:0000256" key="8">
    <source>
        <dbReference type="ARBA" id="ARBA00023118"/>
    </source>
</evidence>
<evidence type="ECO:0000256" key="5">
    <source>
        <dbReference type="ARBA" id="ARBA00022801"/>
    </source>
</evidence>
<evidence type="ECO:0000256" key="7">
    <source>
        <dbReference type="ARBA" id="ARBA00022884"/>
    </source>
</evidence>
<evidence type="ECO:0000313" key="15">
    <source>
        <dbReference type="Proteomes" id="UP000541426"/>
    </source>
</evidence>
<dbReference type="InterPro" id="IPR003615">
    <property type="entry name" value="HNH_nuc"/>
</dbReference>
<comment type="subunit">
    <text evidence="11">Monomer. Binds crRNA and tracrRNA.</text>
</comment>
<evidence type="ECO:0000256" key="1">
    <source>
        <dbReference type="ARBA" id="ARBA00001946"/>
    </source>
</evidence>
<dbReference type="Proteomes" id="UP000541426">
    <property type="component" value="Unassembled WGS sequence"/>
</dbReference>
<reference evidence="14 15" key="1">
    <citation type="submission" date="2020-08" db="EMBL/GenBank/DDBJ databases">
        <title>Genomic Encyclopedia of Type Strains, Phase IV (KMG-IV): sequencing the most valuable type-strain genomes for metagenomic binning, comparative biology and taxonomic classification.</title>
        <authorList>
            <person name="Goeker M."/>
        </authorList>
    </citation>
    <scope>NUCLEOTIDE SEQUENCE [LARGE SCALE GENOMIC DNA]</scope>
    <source>
        <strain evidence="14 15">DSM 102235</strain>
    </source>
</reference>
<proteinExistence type="predicted"/>